<feature type="transmembrane region" description="Helical" evidence="1">
    <location>
        <begin position="77"/>
        <end position="97"/>
    </location>
</feature>
<dbReference type="OrthoDB" id="1938448at2"/>
<keyword evidence="3" id="KW-1185">Reference proteome</keyword>
<name>A0A1T5J780_9FIRM</name>
<keyword evidence="1" id="KW-1133">Transmembrane helix</keyword>
<dbReference type="RefSeq" id="WP_079489764.1">
    <property type="nucleotide sequence ID" value="NZ_FUZT01000002.1"/>
</dbReference>
<dbReference type="Proteomes" id="UP000190285">
    <property type="component" value="Unassembled WGS sequence"/>
</dbReference>
<gene>
    <name evidence="2" type="ORF">SAMN02194393_00962</name>
</gene>
<feature type="transmembrane region" description="Helical" evidence="1">
    <location>
        <begin position="131"/>
        <end position="155"/>
    </location>
</feature>
<feature type="transmembrane region" description="Helical" evidence="1">
    <location>
        <begin position="175"/>
        <end position="203"/>
    </location>
</feature>
<protein>
    <recommendedName>
        <fullName evidence="4">Membrane domain of glycerophosphoryl diester phosphodiesterase</fullName>
    </recommendedName>
</protein>
<keyword evidence="1" id="KW-0472">Membrane</keyword>
<dbReference type="STRING" id="36842.SAMN02194393_00962"/>
<feature type="transmembrane region" description="Helical" evidence="1">
    <location>
        <begin position="248"/>
        <end position="265"/>
    </location>
</feature>
<sequence length="334" mass="38033">MGLKKYSIMTFTDAMDKTFDIHKKHMASSALYLFLYYIISFIAYIIIFFIGIFGFVYTTANLFIGYGRSSIFPGTSLGPVFYFFTIFGIVLALMLLFKFMKQAGIIDIASKAFLNKNVQFEKSLGMAFKKIPAIITIIIGYGLAFLPVIIISAAAVYNFDLIYRDLNYALDSINIWIILLGIIVAIITICLITLYMFSIQAVVIDKLYFLKALKRSRILVKNSFWRLLGINILFYIVVLAITYSMYSFFGVIGGLIILLLKAIGLHEPNMAALLMVGNYIRIPLQIILSIFISPLKGIFTTVLYYNQRFKKEGYDIKLELENLKEEINIDQLKA</sequence>
<proteinExistence type="predicted"/>
<evidence type="ECO:0000256" key="1">
    <source>
        <dbReference type="SAM" id="Phobius"/>
    </source>
</evidence>
<feature type="transmembrane region" description="Helical" evidence="1">
    <location>
        <begin position="286"/>
        <end position="305"/>
    </location>
</feature>
<organism evidence="2 3">
    <name type="scientific">Maledivibacter halophilus</name>
    <dbReference type="NCBI Taxonomy" id="36842"/>
    <lineage>
        <taxon>Bacteria</taxon>
        <taxon>Bacillati</taxon>
        <taxon>Bacillota</taxon>
        <taxon>Clostridia</taxon>
        <taxon>Peptostreptococcales</taxon>
        <taxon>Caminicellaceae</taxon>
        <taxon>Maledivibacter</taxon>
    </lineage>
</organism>
<reference evidence="2 3" key="1">
    <citation type="submission" date="2017-02" db="EMBL/GenBank/DDBJ databases">
        <authorList>
            <person name="Peterson S.W."/>
        </authorList>
    </citation>
    <scope>NUCLEOTIDE SEQUENCE [LARGE SCALE GENOMIC DNA]</scope>
    <source>
        <strain evidence="2 3">M1</strain>
    </source>
</reference>
<dbReference type="EMBL" id="FUZT01000002">
    <property type="protein sequence ID" value="SKC47093.1"/>
    <property type="molecule type" value="Genomic_DNA"/>
</dbReference>
<dbReference type="AlphaFoldDB" id="A0A1T5J780"/>
<evidence type="ECO:0000313" key="2">
    <source>
        <dbReference type="EMBL" id="SKC47093.1"/>
    </source>
</evidence>
<evidence type="ECO:0000313" key="3">
    <source>
        <dbReference type="Proteomes" id="UP000190285"/>
    </source>
</evidence>
<feature type="transmembrane region" description="Helical" evidence="1">
    <location>
        <begin position="31"/>
        <end position="57"/>
    </location>
</feature>
<evidence type="ECO:0008006" key="4">
    <source>
        <dbReference type="Google" id="ProtNLM"/>
    </source>
</evidence>
<keyword evidence="1" id="KW-0812">Transmembrane</keyword>
<accession>A0A1T5J780</accession>